<dbReference type="InterPro" id="IPR051531">
    <property type="entry name" value="N-acetyltransferase"/>
</dbReference>
<keyword evidence="2" id="KW-0808">Transferase</keyword>
<gene>
    <name evidence="2" type="ORF">Dform_00545</name>
</gene>
<reference evidence="3" key="1">
    <citation type="submission" date="2016-11" db="EMBL/GenBank/DDBJ databases">
        <title>Dehalogenimonas formicexedens sp. nov., a chlorinated alkane respiring bacterium isolated from contaminated groundwater.</title>
        <authorList>
            <person name="Key T.A."/>
            <person name="Bowman K.S."/>
            <person name="Lee I."/>
            <person name="Chun J."/>
            <person name="Albuquerque L."/>
            <person name="da Costa M.S."/>
            <person name="Rainey F.A."/>
            <person name="Moe W.M."/>
        </authorList>
    </citation>
    <scope>NUCLEOTIDE SEQUENCE [LARGE SCALE GENOMIC DNA]</scope>
    <source>
        <strain evidence="3">NSZ-14</strain>
    </source>
</reference>
<evidence type="ECO:0000259" key="1">
    <source>
        <dbReference type="PROSITE" id="PS51186"/>
    </source>
</evidence>
<dbReference type="EMBL" id="CP018258">
    <property type="protein sequence ID" value="APV43900.1"/>
    <property type="molecule type" value="Genomic_DNA"/>
</dbReference>
<organism evidence="2 3">
    <name type="scientific">Dehalogenimonas formicexedens</name>
    <dbReference type="NCBI Taxonomy" id="1839801"/>
    <lineage>
        <taxon>Bacteria</taxon>
        <taxon>Bacillati</taxon>
        <taxon>Chloroflexota</taxon>
        <taxon>Dehalococcoidia</taxon>
        <taxon>Dehalococcoidales</taxon>
        <taxon>Dehalococcoidaceae</taxon>
        <taxon>Dehalogenimonas</taxon>
    </lineage>
</organism>
<dbReference type="PROSITE" id="PS51186">
    <property type="entry name" value="GNAT"/>
    <property type="match status" value="1"/>
</dbReference>
<accession>A0A1P8F637</accession>
<evidence type="ECO:0000313" key="3">
    <source>
        <dbReference type="Proteomes" id="UP000185934"/>
    </source>
</evidence>
<dbReference type="InterPro" id="IPR016181">
    <property type="entry name" value="Acyl_CoA_acyltransferase"/>
</dbReference>
<sequence>MATEVVIRTERLRLTRLSQVDAMALFSYRSLPEVYAWQSFRPSSVADAETFISKTAQKPDQPGTWYQLGIFRNGDPALIGDIGIHFGEASSQVALGYTLDPAFQGKGYVFEAVSAVITYLFRDLGKTRITIDVHPGNSRSRKLAARLGMVQTGSREAPIEDTGSDDESVFYALDVENWPFSNTPKPSTSNFGK</sequence>
<feature type="domain" description="N-acetyltransferase" evidence="1">
    <location>
        <begin position="12"/>
        <end position="176"/>
    </location>
</feature>
<dbReference type="AlphaFoldDB" id="A0A1P8F637"/>
<evidence type="ECO:0000313" key="2">
    <source>
        <dbReference type="EMBL" id="APV43900.1"/>
    </source>
</evidence>
<dbReference type="InterPro" id="IPR000182">
    <property type="entry name" value="GNAT_dom"/>
</dbReference>
<protein>
    <submittedName>
        <fullName evidence="2">Protein N-acetyltransferase, RimJ/RimL family</fullName>
    </submittedName>
</protein>
<dbReference type="RefSeq" id="WP_076003648.1">
    <property type="nucleotide sequence ID" value="NZ_CP018258.1"/>
</dbReference>
<dbReference type="Pfam" id="PF13302">
    <property type="entry name" value="Acetyltransf_3"/>
    <property type="match status" value="1"/>
</dbReference>
<dbReference type="OrthoDB" id="9784707at2"/>
<dbReference type="STRING" id="1839801.Dform_00545"/>
<dbReference type="Proteomes" id="UP000185934">
    <property type="component" value="Chromosome"/>
</dbReference>
<name>A0A1P8F637_9CHLR</name>
<dbReference type="PANTHER" id="PTHR43792:SF1">
    <property type="entry name" value="N-ACETYLTRANSFERASE DOMAIN-CONTAINING PROTEIN"/>
    <property type="match status" value="1"/>
</dbReference>
<dbReference type="PANTHER" id="PTHR43792">
    <property type="entry name" value="GNAT FAMILY, PUTATIVE (AFU_ORTHOLOGUE AFUA_3G00765)-RELATED-RELATED"/>
    <property type="match status" value="1"/>
</dbReference>
<dbReference type="SUPFAM" id="SSF55729">
    <property type="entry name" value="Acyl-CoA N-acyltransferases (Nat)"/>
    <property type="match status" value="1"/>
</dbReference>
<dbReference type="GO" id="GO:0016747">
    <property type="term" value="F:acyltransferase activity, transferring groups other than amino-acyl groups"/>
    <property type="evidence" value="ECO:0007669"/>
    <property type="project" value="InterPro"/>
</dbReference>
<keyword evidence="3" id="KW-1185">Reference proteome</keyword>
<dbReference type="Gene3D" id="3.40.630.30">
    <property type="match status" value="1"/>
</dbReference>
<proteinExistence type="predicted"/>
<dbReference type="KEGG" id="dfo:Dform_00545"/>